<accession>A0A226EED8</accession>
<evidence type="ECO:0000313" key="2">
    <source>
        <dbReference type="EMBL" id="OXA55046.1"/>
    </source>
</evidence>
<keyword evidence="3" id="KW-1185">Reference proteome</keyword>
<dbReference type="EMBL" id="LNIX01000005">
    <property type="protein sequence ID" value="OXA55046.1"/>
    <property type="molecule type" value="Genomic_DNA"/>
</dbReference>
<reference evidence="2 3" key="1">
    <citation type="submission" date="2015-12" db="EMBL/GenBank/DDBJ databases">
        <title>The genome of Folsomia candida.</title>
        <authorList>
            <person name="Faddeeva A."/>
            <person name="Derks M.F."/>
            <person name="Anvar Y."/>
            <person name="Smit S."/>
            <person name="Van Straalen N."/>
            <person name="Roelofs D."/>
        </authorList>
    </citation>
    <scope>NUCLEOTIDE SEQUENCE [LARGE SCALE GENOMIC DNA]</scope>
    <source>
        <strain evidence="2 3">VU population</strain>
        <tissue evidence="2">Whole body</tissue>
    </source>
</reference>
<gene>
    <name evidence="2" type="ORF">Fcan01_11151</name>
</gene>
<protein>
    <submittedName>
        <fullName evidence="2">Uncharacterized protein</fullName>
    </submittedName>
</protein>
<name>A0A226EED8_FOLCA</name>
<feature type="signal peptide" evidence="1">
    <location>
        <begin position="1"/>
        <end position="20"/>
    </location>
</feature>
<keyword evidence="1" id="KW-0732">Signal</keyword>
<proteinExistence type="predicted"/>
<organism evidence="2 3">
    <name type="scientific">Folsomia candida</name>
    <name type="common">Springtail</name>
    <dbReference type="NCBI Taxonomy" id="158441"/>
    <lineage>
        <taxon>Eukaryota</taxon>
        <taxon>Metazoa</taxon>
        <taxon>Ecdysozoa</taxon>
        <taxon>Arthropoda</taxon>
        <taxon>Hexapoda</taxon>
        <taxon>Collembola</taxon>
        <taxon>Entomobryomorpha</taxon>
        <taxon>Isotomoidea</taxon>
        <taxon>Isotomidae</taxon>
        <taxon>Proisotominae</taxon>
        <taxon>Folsomia</taxon>
    </lineage>
</organism>
<dbReference type="AlphaFoldDB" id="A0A226EED8"/>
<evidence type="ECO:0000256" key="1">
    <source>
        <dbReference type="SAM" id="SignalP"/>
    </source>
</evidence>
<sequence length="159" mass="16510">MNPSLYFASFLLLLPHLSASQSDTPALYFNQTLAGGVFSSPKSTLRQSCPPGDFLCADLSGCCVRGSICCGLYCCINGAQCFGGSTCRLPESCPPGYYDCHNDYCCQTGSLCCGSNCCINGATCQGGTCIRTSPGSGSLHAAVKGLIISSLIALSVWNL</sequence>
<feature type="chain" id="PRO_5012578769" evidence="1">
    <location>
        <begin position="21"/>
        <end position="159"/>
    </location>
</feature>
<evidence type="ECO:0000313" key="3">
    <source>
        <dbReference type="Proteomes" id="UP000198287"/>
    </source>
</evidence>
<comment type="caution">
    <text evidence="2">The sequence shown here is derived from an EMBL/GenBank/DDBJ whole genome shotgun (WGS) entry which is preliminary data.</text>
</comment>
<dbReference type="Proteomes" id="UP000198287">
    <property type="component" value="Unassembled WGS sequence"/>
</dbReference>